<evidence type="ECO:0000313" key="6">
    <source>
        <dbReference type="EMBL" id="CAD7641296.1"/>
    </source>
</evidence>
<evidence type="ECO:0000313" key="7">
    <source>
        <dbReference type="Proteomes" id="UP000728032"/>
    </source>
</evidence>
<evidence type="ECO:0000256" key="2">
    <source>
        <dbReference type="ARBA" id="ARBA00022801"/>
    </source>
</evidence>
<sequence length="692" mass="76773">MLASAHECYELNVGILTNEVYVPSHRKCPYPLAFALASIVARKLGLAETSGESHDCVDNTKPGLHSNELYSQSLEYLTEYINTWKENPELAVETAKEYSGQTFVSSLCAIKNTRRKMEDRHVVLHDLNKALNLKTSKQYNYYAIFDGHAGVDAASYLSAHLHHTLVKTQAFLDGDIVAAFKEAFSITDLHYLERSARESRKSGSTALCALVEDQKKLWIAWLGDSQAVVVKNGRPIDVMTPHKPELEEERKRIEELGGFVAYVDTWRVNGTLAVSRAVGDPEHKPYISSEPDVTELVIGSDTDFLILACDGLWDQLTADDATSLVYEYVCQHEDYSAQQISEGIAAHLSKAAKDDGSSDNITTIVIFFKDMDQLRATDFKPMSPKETNGLNGNGFQYNDSQFEQMLKNGNNPFDLSSCGPLSWSTGSQDLNKAKLNFEMSDDSLMGMNDKNSANEVSRDDSNNPFNVSYDLNANSNKVGNDFLEPIGNNESFSREQTNSFVVNDRLDEQLIGNANNSELHSDSQINISKISEISTSFVTQADVHSDHSEQAFASTPIRTSEPFVDYNSMSGDALDNNMSSIIFNQDSNQTSEPIINPNVAQDVDVVDRTRESFETADTHLDMSNSFDKSGYTTAFEQDIDQHLSPEPNDVTPTQSPVKLEEVCEKVFNDVVDDTNYGYNDVSSGAESVDSII</sequence>
<keyword evidence="1" id="KW-0479">Metal-binding</keyword>
<dbReference type="OrthoDB" id="416093at2759"/>
<dbReference type="SUPFAM" id="SSF81606">
    <property type="entry name" value="PP2C-like"/>
    <property type="match status" value="1"/>
</dbReference>
<name>A0A7R9LGY1_9ACAR</name>
<keyword evidence="7" id="KW-1185">Reference proteome</keyword>
<evidence type="ECO:0000256" key="1">
    <source>
        <dbReference type="ARBA" id="ARBA00022723"/>
    </source>
</evidence>
<dbReference type="PANTHER" id="PTHR13832">
    <property type="entry name" value="PROTEIN PHOSPHATASE 2C"/>
    <property type="match status" value="1"/>
</dbReference>
<dbReference type="EMBL" id="CAJPVJ010000814">
    <property type="protein sequence ID" value="CAG2163449.1"/>
    <property type="molecule type" value="Genomic_DNA"/>
</dbReference>
<organism evidence="6">
    <name type="scientific">Oppiella nova</name>
    <dbReference type="NCBI Taxonomy" id="334625"/>
    <lineage>
        <taxon>Eukaryota</taxon>
        <taxon>Metazoa</taxon>
        <taxon>Ecdysozoa</taxon>
        <taxon>Arthropoda</taxon>
        <taxon>Chelicerata</taxon>
        <taxon>Arachnida</taxon>
        <taxon>Acari</taxon>
        <taxon>Acariformes</taxon>
        <taxon>Sarcoptiformes</taxon>
        <taxon>Oribatida</taxon>
        <taxon>Brachypylina</taxon>
        <taxon>Oppioidea</taxon>
        <taxon>Oppiidae</taxon>
        <taxon>Oppiella</taxon>
    </lineage>
</organism>
<keyword evidence="2 4" id="KW-0378">Hydrolase</keyword>
<accession>A0A7R9LGY1</accession>
<dbReference type="Proteomes" id="UP000728032">
    <property type="component" value="Unassembled WGS sequence"/>
</dbReference>
<dbReference type="InterPro" id="IPR000222">
    <property type="entry name" value="PP2C_BS"/>
</dbReference>
<evidence type="ECO:0000256" key="3">
    <source>
        <dbReference type="ARBA" id="ARBA00022912"/>
    </source>
</evidence>
<dbReference type="InterPro" id="IPR036457">
    <property type="entry name" value="PPM-type-like_dom_sf"/>
</dbReference>
<dbReference type="CDD" id="cd00143">
    <property type="entry name" value="PP2Cc"/>
    <property type="match status" value="1"/>
</dbReference>
<dbReference type="Pfam" id="PF00481">
    <property type="entry name" value="PP2C"/>
    <property type="match status" value="1"/>
</dbReference>
<proteinExistence type="inferred from homology"/>
<keyword evidence="3 4" id="KW-0904">Protein phosphatase</keyword>
<dbReference type="EMBL" id="OC915639">
    <property type="protein sequence ID" value="CAD7641296.1"/>
    <property type="molecule type" value="Genomic_DNA"/>
</dbReference>
<dbReference type="InterPro" id="IPR015655">
    <property type="entry name" value="PP2C"/>
</dbReference>
<evidence type="ECO:0000259" key="5">
    <source>
        <dbReference type="PROSITE" id="PS51746"/>
    </source>
</evidence>
<dbReference type="PROSITE" id="PS51746">
    <property type="entry name" value="PPM_2"/>
    <property type="match status" value="1"/>
</dbReference>
<comment type="similarity">
    <text evidence="4">Belongs to the PP2C family.</text>
</comment>
<feature type="domain" description="PPM-type phosphatase" evidence="5">
    <location>
        <begin position="103"/>
        <end position="368"/>
    </location>
</feature>
<dbReference type="InterPro" id="IPR001932">
    <property type="entry name" value="PPM-type_phosphatase-like_dom"/>
</dbReference>
<gene>
    <name evidence="6" type="ORF">ONB1V03_LOCUS3024</name>
</gene>
<dbReference type="SMART" id="SM00332">
    <property type="entry name" value="PP2Cc"/>
    <property type="match status" value="1"/>
</dbReference>
<reference evidence="6" key="1">
    <citation type="submission" date="2020-11" db="EMBL/GenBank/DDBJ databases">
        <authorList>
            <person name="Tran Van P."/>
        </authorList>
    </citation>
    <scope>NUCLEOTIDE SEQUENCE</scope>
</reference>
<dbReference type="Gene3D" id="3.60.40.10">
    <property type="entry name" value="PPM-type phosphatase domain"/>
    <property type="match status" value="1"/>
</dbReference>
<dbReference type="AlphaFoldDB" id="A0A7R9LGY1"/>
<protein>
    <recommendedName>
        <fullName evidence="5">PPM-type phosphatase domain-containing protein</fullName>
    </recommendedName>
</protein>
<dbReference type="GO" id="GO:0004722">
    <property type="term" value="F:protein serine/threonine phosphatase activity"/>
    <property type="evidence" value="ECO:0007669"/>
    <property type="project" value="InterPro"/>
</dbReference>
<dbReference type="PANTHER" id="PTHR13832:SF818">
    <property type="entry name" value="SD03870P"/>
    <property type="match status" value="1"/>
</dbReference>
<dbReference type="GO" id="GO:0046872">
    <property type="term" value="F:metal ion binding"/>
    <property type="evidence" value="ECO:0007669"/>
    <property type="project" value="UniProtKB-KW"/>
</dbReference>
<dbReference type="SMART" id="SM00331">
    <property type="entry name" value="PP2C_SIG"/>
    <property type="match status" value="1"/>
</dbReference>
<evidence type="ECO:0000256" key="4">
    <source>
        <dbReference type="RuleBase" id="RU003465"/>
    </source>
</evidence>
<dbReference type="PROSITE" id="PS01032">
    <property type="entry name" value="PPM_1"/>
    <property type="match status" value="1"/>
</dbReference>